<sequence>MGAVAGSRAMTPLATVANAARLGALPRDNGAPALLAHPLVSAGALAIAAGELAGDKMKTAPDRIVPAGLAARLFTGGVAGAAYAPRERRVIGAALGAAAAVGMSYLTFRLRMAALRRYGQTASGLVEDALTVGSAVIVARQRT</sequence>
<reference evidence="2 3" key="1">
    <citation type="submission" date="2017-08" db="EMBL/GenBank/DDBJ databases">
        <title>Infants hospitalized years apart are colonized by the same room-sourced microbial strains.</title>
        <authorList>
            <person name="Brooks B."/>
            <person name="Olm M.R."/>
            <person name="Firek B.A."/>
            <person name="Baker R."/>
            <person name="Thomas B.C."/>
            <person name="Morowitz M.J."/>
            <person name="Banfield J.F."/>
        </authorList>
    </citation>
    <scope>NUCLEOTIDE SEQUENCE [LARGE SCALE GENOMIC DNA]</scope>
    <source>
        <strain evidence="2">S2_005_001_R1_22</strain>
    </source>
</reference>
<dbReference type="Proteomes" id="UP000249229">
    <property type="component" value="Unassembled WGS sequence"/>
</dbReference>
<proteinExistence type="predicted"/>
<comment type="caution">
    <text evidence="2">The sequence shown here is derived from an EMBL/GenBank/DDBJ whole genome shotgun (WGS) entry which is preliminary data.</text>
</comment>
<feature type="transmembrane region" description="Helical" evidence="1">
    <location>
        <begin position="90"/>
        <end position="108"/>
    </location>
</feature>
<evidence type="ECO:0000313" key="2">
    <source>
        <dbReference type="EMBL" id="PZQ59134.1"/>
    </source>
</evidence>
<name>A0A2W5P1P3_9SPHN</name>
<organism evidence="2 3">
    <name type="scientific">Sphingomonas taxi</name>
    <dbReference type="NCBI Taxonomy" id="1549858"/>
    <lineage>
        <taxon>Bacteria</taxon>
        <taxon>Pseudomonadati</taxon>
        <taxon>Pseudomonadota</taxon>
        <taxon>Alphaproteobacteria</taxon>
        <taxon>Sphingomonadales</taxon>
        <taxon>Sphingomonadaceae</taxon>
        <taxon>Sphingomonas</taxon>
    </lineage>
</organism>
<dbReference type="EMBL" id="QFQI01000010">
    <property type="protein sequence ID" value="PZQ59134.1"/>
    <property type="molecule type" value="Genomic_DNA"/>
</dbReference>
<keyword evidence="1" id="KW-0472">Membrane</keyword>
<evidence type="ECO:0000256" key="1">
    <source>
        <dbReference type="SAM" id="Phobius"/>
    </source>
</evidence>
<keyword evidence="1" id="KW-1133">Transmembrane helix</keyword>
<accession>A0A2W5P1P3</accession>
<keyword evidence="1" id="KW-0812">Transmembrane</keyword>
<protein>
    <submittedName>
        <fullName evidence="2">DUF4126 domain-containing protein</fullName>
    </submittedName>
</protein>
<gene>
    <name evidence="2" type="ORF">DI544_12025</name>
</gene>
<dbReference type="AlphaFoldDB" id="A0A2W5P1P3"/>
<evidence type="ECO:0000313" key="3">
    <source>
        <dbReference type="Proteomes" id="UP000249229"/>
    </source>
</evidence>